<sequence>MTLHLYFAMKFLRSFLVVGAIFFAVLLLIDVLEQVRRFSDADVSFAGILGLAALNVPSGLYTILPLITIIATLTLFLGLARTSELVITRAAGRSALLSLLAPIVVAAGLGALSVSVLNPLVAATSKQYEENAARYTDGAASVLSVSDEGLWLRQGDLRGQTVIHAQQSSANGTRLVNAMFLAYSEDGLPLTRVNAVEAVLTDGAWQLRDAKTWRLNDPNPERTAITAKMLTIPTDLTRDRIQDSFGTPSAVPIWALPRFIADLETAGFSALSYRIWYHMELALPLFLIAMVLIGAVFTMRHVRFGKTGQMVLYAIMMGFGAFFLRNLAQVLGENGQIPIILAAWAPPIAAICLAIAMLLHLEDG</sequence>
<feature type="transmembrane region" description="Helical" evidence="6">
    <location>
        <begin position="281"/>
        <end position="299"/>
    </location>
</feature>
<evidence type="ECO:0000256" key="5">
    <source>
        <dbReference type="ARBA" id="ARBA00023136"/>
    </source>
</evidence>
<dbReference type="AlphaFoldDB" id="A0A0U1NJ19"/>
<feature type="transmembrane region" description="Helical" evidence="6">
    <location>
        <begin position="95"/>
        <end position="117"/>
    </location>
</feature>
<comment type="subcellular location">
    <subcellularLocation>
        <location evidence="1">Cell membrane</location>
        <topology evidence="1">Multi-pass membrane protein</topology>
    </subcellularLocation>
</comment>
<name>A0A0U1NJ19_9RHOB</name>
<dbReference type="RefSeq" id="WP_048598110.1">
    <property type="nucleotide sequence ID" value="NZ_CVPC01000003.1"/>
</dbReference>
<evidence type="ECO:0000256" key="1">
    <source>
        <dbReference type="ARBA" id="ARBA00004651"/>
    </source>
</evidence>
<protein>
    <submittedName>
        <fullName evidence="7">Lipopolysaccharide export system permease protein LptG</fullName>
    </submittedName>
</protein>
<keyword evidence="5 6" id="KW-0472">Membrane</keyword>
<reference evidence="7 8" key="1">
    <citation type="submission" date="2015-04" db="EMBL/GenBank/DDBJ databases">
        <authorList>
            <person name="Syromyatnikov M.Y."/>
            <person name="Popov V.N."/>
        </authorList>
    </citation>
    <scope>NUCLEOTIDE SEQUENCE [LARGE SCALE GENOMIC DNA]</scope>
    <source>
        <strain evidence="7 8">CECT 5292</strain>
    </source>
</reference>
<dbReference type="PANTHER" id="PTHR33529:SF2">
    <property type="entry name" value="LIPOPOLYSACCHARIDE EXPORT SYSTEM PERMEASE PROTEIN LPTG"/>
    <property type="match status" value="1"/>
</dbReference>
<dbReference type="NCBIfam" id="TIGR04408">
    <property type="entry name" value="LptG_lptG"/>
    <property type="match status" value="1"/>
</dbReference>
<keyword evidence="2" id="KW-1003">Cell membrane</keyword>
<dbReference type="GO" id="GO:0055085">
    <property type="term" value="P:transmembrane transport"/>
    <property type="evidence" value="ECO:0007669"/>
    <property type="project" value="InterPro"/>
</dbReference>
<organism evidence="7 8">
    <name type="scientific">Nereida ignava</name>
    <dbReference type="NCBI Taxonomy" id="282199"/>
    <lineage>
        <taxon>Bacteria</taxon>
        <taxon>Pseudomonadati</taxon>
        <taxon>Pseudomonadota</taxon>
        <taxon>Alphaproteobacteria</taxon>
        <taxon>Rhodobacterales</taxon>
        <taxon>Roseobacteraceae</taxon>
        <taxon>Nereida</taxon>
    </lineage>
</organism>
<gene>
    <name evidence="7" type="primary">lptG</name>
    <name evidence="7" type="ORF">NIG5292_00755</name>
</gene>
<feature type="transmembrane region" description="Helical" evidence="6">
    <location>
        <begin position="63"/>
        <end position="83"/>
    </location>
</feature>
<dbReference type="InterPro" id="IPR005495">
    <property type="entry name" value="LptG/LptF_permease"/>
</dbReference>
<feature type="transmembrane region" description="Helical" evidence="6">
    <location>
        <begin position="12"/>
        <end position="29"/>
    </location>
</feature>
<dbReference type="EMBL" id="CVQV01000003">
    <property type="protein sequence ID" value="CRK74720.1"/>
    <property type="molecule type" value="Genomic_DNA"/>
</dbReference>
<proteinExistence type="predicted"/>
<keyword evidence="4 6" id="KW-1133">Transmembrane helix</keyword>
<evidence type="ECO:0000313" key="8">
    <source>
        <dbReference type="Proteomes" id="UP000048949"/>
    </source>
</evidence>
<feature type="transmembrane region" description="Helical" evidence="6">
    <location>
        <begin position="311"/>
        <end position="331"/>
    </location>
</feature>
<evidence type="ECO:0000256" key="4">
    <source>
        <dbReference type="ARBA" id="ARBA00022989"/>
    </source>
</evidence>
<dbReference type="GO" id="GO:0043190">
    <property type="term" value="C:ATP-binding cassette (ABC) transporter complex"/>
    <property type="evidence" value="ECO:0007669"/>
    <property type="project" value="InterPro"/>
</dbReference>
<dbReference type="PANTHER" id="PTHR33529">
    <property type="entry name" value="SLR0882 PROTEIN-RELATED"/>
    <property type="match status" value="1"/>
</dbReference>
<feature type="transmembrane region" description="Helical" evidence="6">
    <location>
        <begin position="337"/>
        <end position="359"/>
    </location>
</feature>
<evidence type="ECO:0000256" key="6">
    <source>
        <dbReference type="SAM" id="Phobius"/>
    </source>
</evidence>
<keyword evidence="8" id="KW-1185">Reference proteome</keyword>
<accession>A0A0U1NJ19</accession>
<dbReference type="InterPro" id="IPR030923">
    <property type="entry name" value="LptG"/>
</dbReference>
<evidence type="ECO:0000313" key="7">
    <source>
        <dbReference type="EMBL" id="CRK74720.1"/>
    </source>
</evidence>
<dbReference type="GO" id="GO:0015920">
    <property type="term" value="P:lipopolysaccharide transport"/>
    <property type="evidence" value="ECO:0007669"/>
    <property type="project" value="TreeGrafter"/>
</dbReference>
<dbReference type="Pfam" id="PF03739">
    <property type="entry name" value="LptF_LptG"/>
    <property type="match status" value="1"/>
</dbReference>
<evidence type="ECO:0000256" key="2">
    <source>
        <dbReference type="ARBA" id="ARBA00022475"/>
    </source>
</evidence>
<dbReference type="Proteomes" id="UP000048949">
    <property type="component" value="Unassembled WGS sequence"/>
</dbReference>
<keyword evidence="3 6" id="KW-0812">Transmembrane</keyword>
<evidence type="ECO:0000256" key="3">
    <source>
        <dbReference type="ARBA" id="ARBA00022692"/>
    </source>
</evidence>
<dbReference type="OrthoDB" id="9798468at2"/>
<dbReference type="STRING" id="282199.GCA_001049735_00755"/>